<accession>A0A561PTG9</accession>
<protein>
    <submittedName>
        <fullName evidence="7">RNA polymerase sigma-70 factor (ECF subfamily)</fullName>
    </submittedName>
</protein>
<dbReference type="InterPro" id="IPR036388">
    <property type="entry name" value="WH-like_DNA-bd_sf"/>
</dbReference>
<dbReference type="Pfam" id="PF04542">
    <property type="entry name" value="Sigma70_r2"/>
    <property type="match status" value="1"/>
</dbReference>
<dbReference type="InterPro" id="IPR013324">
    <property type="entry name" value="RNA_pol_sigma_r3/r4-like"/>
</dbReference>
<dbReference type="CDD" id="cd06171">
    <property type="entry name" value="Sigma70_r4"/>
    <property type="match status" value="1"/>
</dbReference>
<dbReference type="EMBL" id="VIWO01000003">
    <property type="protein sequence ID" value="TWF41368.1"/>
    <property type="molecule type" value="Genomic_DNA"/>
</dbReference>
<evidence type="ECO:0000256" key="3">
    <source>
        <dbReference type="ARBA" id="ARBA00023082"/>
    </source>
</evidence>
<dbReference type="PANTHER" id="PTHR43133:SF46">
    <property type="entry name" value="RNA POLYMERASE SIGMA-70 FACTOR ECF SUBFAMILY"/>
    <property type="match status" value="1"/>
</dbReference>
<dbReference type="OrthoDB" id="799938at2"/>
<dbReference type="PANTHER" id="PTHR43133">
    <property type="entry name" value="RNA POLYMERASE ECF-TYPE SIGMA FACTO"/>
    <property type="match status" value="1"/>
</dbReference>
<evidence type="ECO:0000259" key="6">
    <source>
        <dbReference type="Pfam" id="PF08281"/>
    </source>
</evidence>
<gene>
    <name evidence="7" type="ORF">FHW36_103172</name>
</gene>
<dbReference type="NCBIfam" id="TIGR02937">
    <property type="entry name" value="sigma70-ECF"/>
    <property type="match status" value="1"/>
</dbReference>
<dbReference type="InterPro" id="IPR013249">
    <property type="entry name" value="RNA_pol_sigma70_r4_t2"/>
</dbReference>
<evidence type="ECO:0000256" key="1">
    <source>
        <dbReference type="ARBA" id="ARBA00010641"/>
    </source>
</evidence>
<evidence type="ECO:0000256" key="4">
    <source>
        <dbReference type="ARBA" id="ARBA00023163"/>
    </source>
</evidence>
<dbReference type="GO" id="GO:0003677">
    <property type="term" value="F:DNA binding"/>
    <property type="evidence" value="ECO:0007669"/>
    <property type="project" value="InterPro"/>
</dbReference>
<dbReference type="GO" id="GO:0016987">
    <property type="term" value="F:sigma factor activity"/>
    <property type="evidence" value="ECO:0007669"/>
    <property type="project" value="UniProtKB-KW"/>
</dbReference>
<dbReference type="GO" id="GO:0006352">
    <property type="term" value="P:DNA-templated transcription initiation"/>
    <property type="evidence" value="ECO:0007669"/>
    <property type="project" value="InterPro"/>
</dbReference>
<organism evidence="7 8">
    <name type="scientific">Chitinophaga polysaccharea</name>
    <dbReference type="NCBI Taxonomy" id="1293035"/>
    <lineage>
        <taxon>Bacteria</taxon>
        <taxon>Pseudomonadati</taxon>
        <taxon>Bacteroidota</taxon>
        <taxon>Chitinophagia</taxon>
        <taxon>Chitinophagales</taxon>
        <taxon>Chitinophagaceae</taxon>
        <taxon>Chitinophaga</taxon>
    </lineage>
</organism>
<reference evidence="7 8" key="1">
    <citation type="submission" date="2019-06" db="EMBL/GenBank/DDBJ databases">
        <title>Sorghum-associated microbial communities from plants grown in Nebraska, USA.</title>
        <authorList>
            <person name="Schachtman D."/>
        </authorList>
    </citation>
    <scope>NUCLEOTIDE SEQUENCE [LARGE SCALE GENOMIC DNA]</scope>
    <source>
        <strain evidence="7 8">1209</strain>
    </source>
</reference>
<keyword evidence="3" id="KW-0731">Sigma factor</keyword>
<dbReference type="InterPro" id="IPR039425">
    <property type="entry name" value="RNA_pol_sigma-70-like"/>
</dbReference>
<keyword evidence="4" id="KW-0804">Transcription</keyword>
<dbReference type="Pfam" id="PF08281">
    <property type="entry name" value="Sigma70_r4_2"/>
    <property type="match status" value="1"/>
</dbReference>
<evidence type="ECO:0000313" key="8">
    <source>
        <dbReference type="Proteomes" id="UP000320811"/>
    </source>
</evidence>
<comment type="caution">
    <text evidence="7">The sequence shown here is derived from an EMBL/GenBank/DDBJ whole genome shotgun (WGS) entry which is preliminary data.</text>
</comment>
<comment type="similarity">
    <text evidence="1">Belongs to the sigma-70 factor family. ECF subfamily.</text>
</comment>
<dbReference type="AlphaFoldDB" id="A0A561PTG9"/>
<feature type="domain" description="RNA polymerase sigma factor 70 region 4 type 2" evidence="6">
    <location>
        <begin position="123"/>
        <end position="170"/>
    </location>
</feature>
<dbReference type="InterPro" id="IPR013325">
    <property type="entry name" value="RNA_pol_sigma_r2"/>
</dbReference>
<evidence type="ECO:0000259" key="5">
    <source>
        <dbReference type="Pfam" id="PF04542"/>
    </source>
</evidence>
<feature type="domain" description="RNA polymerase sigma-70 region 2" evidence="5">
    <location>
        <begin position="28"/>
        <end position="94"/>
    </location>
</feature>
<evidence type="ECO:0000256" key="2">
    <source>
        <dbReference type="ARBA" id="ARBA00023015"/>
    </source>
</evidence>
<dbReference type="SUPFAM" id="SSF88946">
    <property type="entry name" value="Sigma2 domain of RNA polymerase sigma factors"/>
    <property type="match status" value="1"/>
</dbReference>
<dbReference type="RefSeq" id="WP_145668763.1">
    <property type="nucleotide sequence ID" value="NZ_VIWO01000003.1"/>
</dbReference>
<dbReference type="SUPFAM" id="SSF88659">
    <property type="entry name" value="Sigma3 and sigma4 domains of RNA polymerase sigma factors"/>
    <property type="match status" value="1"/>
</dbReference>
<dbReference type="Gene3D" id="1.10.1740.10">
    <property type="match status" value="1"/>
</dbReference>
<dbReference type="Gene3D" id="1.10.10.10">
    <property type="entry name" value="Winged helix-like DNA-binding domain superfamily/Winged helix DNA-binding domain"/>
    <property type="match status" value="1"/>
</dbReference>
<dbReference type="Proteomes" id="UP000320811">
    <property type="component" value="Unassembled WGS sequence"/>
</dbReference>
<evidence type="ECO:0000313" key="7">
    <source>
        <dbReference type="EMBL" id="TWF41368.1"/>
    </source>
</evidence>
<sequence length="184" mass="21426">MSVDATHINKELLLRIAGGDEKAFTQLLMEHSGLLYSFVLRHTGVKEVAEEIVQDIFTQVWQTRETLAEIRNFRTYLYVISRNRILNEIKRLMRERKRHAEWVHAAVGVLEEDTAIIEQQYNLIEAAIRRLPPQQKKVWTLNRQEGMTYQQIAVAMNISRETVKTYIQHANAAITRYIASHPGI</sequence>
<keyword evidence="8" id="KW-1185">Reference proteome</keyword>
<dbReference type="InterPro" id="IPR014284">
    <property type="entry name" value="RNA_pol_sigma-70_dom"/>
</dbReference>
<dbReference type="InterPro" id="IPR007627">
    <property type="entry name" value="RNA_pol_sigma70_r2"/>
</dbReference>
<proteinExistence type="inferred from homology"/>
<keyword evidence="2" id="KW-0805">Transcription regulation</keyword>
<name>A0A561PTG9_9BACT</name>